<dbReference type="EMBL" id="CP031226">
    <property type="protein sequence ID" value="AXH60080.1"/>
    <property type="molecule type" value="Genomic_DNA"/>
</dbReference>
<gene>
    <name evidence="1" type="ORF">PLA107_033180</name>
</gene>
<protein>
    <submittedName>
        <fullName evidence="1">Uncharacterized protein</fullName>
    </submittedName>
</protein>
<keyword evidence="1" id="KW-0614">Plasmid</keyword>
<name>A0AAD0V9W4_PSEAV</name>
<accession>A0AAD0V9W4</accession>
<organism evidence="1 2">
    <name type="scientific">Pseudomonas amygdali pv. lachrymans str. M301315</name>
    <dbReference type="NCBI Taxonomy" id="629260"/>
    <lineage>
        <taxon>Bacteria</taxon>
        <taxon>Pseudomonadati</taxon>
        <taxon>Pseudomonadota</taxon>
        <taxon>Gammaproteobacteria</taxon>
        <taxon>Pseudomonadales</taxon>
        <taxon>Pseudomonadaceae</taxon>
        <taxon>Pseudomonas</taxon>
        <taxon>Pseudomonas amygdali</taxon>
    </lineage>
</organism>
<dbReference type="Proteomes" id="UP000006426">
    <property type="component" value="Plasmid pmppla107"/>
</dbReference>
<evidence type="ECO:0000313" key="2">
    <source>
        <dbReference type="Proteomes" id="UP000006426"/>
    </source>
</evidence>
<reference evidence="1 2" key="1">
    <citation type="journal article" date="2011" name="PLoS Pathog.">
        <title>Dynamic evolution of pathogenicity revealed by sequencing and comparative genomics of 19 Pseudomonas syringae isolates.</title>
        <authorList>
            <person name="Baltrus D.A."/>
            <person name="Nishimura M.T."/>
            <person name="Romanchuk A."/>
            <person name="Chang J.H."/>
            <person name="Mukhtar M.S."/>
            <person name="Cherkis K."/>
            <person name="Roach J."/>
            <person name="Grant S.R."/>
            <person name="Jones C.D."/>
            <person name="Dangl J.L."/>
        </authorList>
    </citation>
    <scope>NUCLEOTIDE SEQUENCE [LARGE SCALE GENOMIC DNA]</scope>
    <source>
        <strain evidence="1 2">M301315</strain>
    </source>
</reference>
<dbReference type="AlphaFoldDB" id="A0AAD0V9W4"/>
<evidence type="ECO:0000313" key="1">
    <source>
        <dbReference type="EMBL" id="AXH60080.1"/>
    </source>
</evidence>
<geneLocation type="plasmid" evidence="2">
    <name>pmppla107</name>
</geneLocation>
<proteinExistence type="predicted"/>
<sequence length="500" mass="55707">MPTLYESFTKLISDRVDSTLEKAQGQSPLDGILAVDQLSYLDASAAKIGASKPIAKAYFELANSRVDLVTFTRSGLDLFWSPSAKMPHPYGSPQILGYHPSAVSSPNGFSVFLDHSEDDQRKLMTRNRETNPDAYVGTMARLMASGTLNAFHALSTLKREDLDIFNEPKYQQILLDIMLSKEGALSSSPRNKHSICEVLWLNGHQGLAKQLLQEQCSSPDQPQPDLVTSLQMALQSAFLTQDDAYVSKIIEMATDLYALDEQHSTYDQALARFIKSPLANQSKLGSMLLARARQAHELGEIDRIRAWLPGFLSQPSNETKNIHGSPFLWTVLALHPTWISGNKKLAESMEDGQYLRVAVSFTDPQSWRELVELSAAEGSDLFWCLSKLNPEVVLELKIESTVVSMFLDAVTQEKQHLSTLSGDQSKVWELARKATTKLAFNLGLYCRQEADQTQIEAVFEALGQSEYRKAFLEPLPRFPHLVRRLPAQEVDSLMGGDLGL</sequence>
<dbReference type="RefSeq" id="WP_005742839.1">
    <property type="nucleotide sequence ID" value="NZ_CP031226.1"/>
</dbReference>
<dbReference type="GeneID" id="39473802"/>